<dbReference type="RefSeq" id="WP_002584267.1">
    <property type="nucleotide sequence ID" value="NZ_KB850978.1"/>
</dbReference>
<dbReference type="PATRIC" id="fig|999408.3.peg.3479"/>
<dbReference type="GeneID" id="57964322"/>
<dbReference type="HOGENOM" id="CLU_2341766_0_0_9"/>
<gene>
    <name evidence="2" type="ORF">HMPREF1090_03218</name>
</gene>
<keyword evidence="1" id="KW-0812">Transmembrane</keyword>
<dbReference type="Proteomes" id="UP000013085">
    <property type="component" value="Unassembled WGS sequence"/>
</dbReference>
<keyword evidence="1" id="KW-1133">Transmembrane helix</keyword>
<comment type="caution">
    <text evidence="2">The sequence shown here is derived from an EMBL/GenBank/DDBJ whole genome shotgun (WGS) entry which is preliminary data.</text>
</comment>
<reference evidence="2 3" key="1">
    <citation type="submission" date="2013-01" db="EMBL/GenBank/DDBJ databases">
        <title>The Genome Sequence of Clostridium clostridioforme 90A8.</title>
        <authorList>
            <consortium name="The Broad Institute Genome Sequencing Platform"/>
            <person name="Earl A."/>
            <person name="Ward D."/>
            <person name="Feldgarden M."/>
            <person name="Gevers D."/>
            <person name="Courvalin P."/>
            <person name="Lambert T."/>
            <person name="Walker B."/>
            <person name="Young S.K."/>
            <person name="Zeng Q."/>
            <person name="Gargeya S."/>
            <person name="Fitzgerald M."/>
            <person name="Haas B."/>
            <person name="Abouelleil A."/>
            <person name="Alvarado L."/>
            <person name="Arachchi H.M."/>
            <person name="Berlin A.M."/>
            <person name="Chapman S.B."/>
            <person name="Dewar J."/>
            <person name="Goldberg J."/>
            <person name="Griggs A."/>
            <person name="Gujja S."/>
            <person name="Hansen M."/>
            <person name="Howarth C."/>
            <person name="Imamovic A."/>
            <person name="Larimer J."/>
            <person name="McCowan C."/>
            <person name="Murphy C."/>
            <person name="Neiman D."/>
            <person name="Pearson M."/>
            <person name="Priest M."/>
            <person name="Roberts A."/>
            <person name="Saif S."/>
            <person name="Shea T."/>
            <person name="Sisk P."/>
            <person name="Sykes S."/>
            <person name="Wortman J."/>
            <person name="Nusbaum C."/>
            <person name="Birren B."/>
        </authorList>
    </citation>
    <scope>NUCLEOTIDE SEQUENCE [LARGE SCALE GENOMIC DNA]</scope>
    <source>
        <strain evidence="2 3">90A8</strain>
    </source>
</reference>
<name>A0A0E2H7T1_9FIRM</name>
<sequence length="98" mass="10675">MGAKKEAKREESAAKPTQITVMLRLVAGGYLVYLAFGLLQEYLKPAGGGKMVQLGCGVLFGVIGAFLAGWSLKKFIKGEYIKYGEIPDDEEDDQTEDI</sequence>
<dbReference type="EMBL" id="AGYR01000036">
    <property type="protein sequence ID" value="ENZ12937.1"/>
    <property type="molecule type" value="Genomic_DNA"/>
</dbReference>
<evidence type="ECO:0000313" key="2">
    <source>
        <dbReference type="EMBL" id="ENZ12937.1"/>
    </source>
</evidence>
<keyword evidence="1" id="KW-0472">Membrane</keyword>
<evidence type="ECO:0000313" key="3">
    <source>
        <dbReference type="Proteomes" id="UP000013085"/>
    </source>
</evidence>
<proteinExistence type="predicted"/>
<feature type="transmembrane region" description="Helical" evidence="1">
    <location>
        <begin position="21"/>
        <end position="39"/>
    </location>
</feature>
<evidence type="ECO:0000256" key="1">
    <source>
        <dbReference type="SAM" id="Phobius"/>
    </source>
</evidence>
<accession>A0A0E2H7T1</accession>
<protein>
    <submittedName>
        <fullName evidence="2">Uncharacterized protein</fullName>
    </submittedName>
</protein>
<dbReference type="AlphaFoldDB" id="A0A0E2H7T1"/>
<feature type="transmembrane region" description="Helical" evidence="1">
    <location>
        <begin position="51"/>
        <end position="72"/>
    </location>
</feature>
<organism evidence="2 3">
    <name type="scientific">[Clostridium] clostridioforme 90A8</name>
    <dbReference type="NCBI Taxonomy" id="999408"/>
    <lineage>
        <taxon>Bacteria</taxon>
        <taxon>Bacillati</taxon>
        <taxon>Bacillota</taxon>
        <taxon>Clostridia</taxon>
        <taxon>Lachnospirales</taxon>
        <taxon>Lachnospiraceae</taxon>
        <taxon>Enterocloster</taxon>
    </lineage>
</organism>